<evidence type="ECO:0000256" key="1">
    <source>
        <dbReference type="ARBA" id="ARBA00023015"/>
    </source>
</evidence>
<dbReference type="PANTHER" id="PTHR30055:SF234">
    <property type="entry name" value="HTH-TYPE TRANSCRIPTIONAL REGULATOR BETI"/>
    <property type="match status" value="1"/>
</dbReference>
<keyword evidence="2 4" id="KW-0238">DNA-binding</keyword>
<evidence type="ECO:0000313" key="7">
    <source>
        <dbReference type="Proteomes" id="UP000595663"/>
    </source>
</evidence>
<dbReference type="EMBL" id="AP014545">
    <property type="protein sequence ID" value="BBB25828.1"/>
    <property type="molecule type" value="Genomic_DNA"/>
</dbReference>
<dbReference type="Gene3D" id="1.10.357.10">
    <property type="entry name" value="Tetracycline Repressor, domain 2"/>
    <property type="match status" value="1"/>
</dbReference>
<dbReference type="PANTHER" id="PTHR30055">
    <property type="entry name" value="HTH-TYPE TRANSCRIPTIONAL REGULATOR RUTR"/>
    <property type="match status" value="1"/>
</dbReference>
<dbReference type="InterPro" id="IPR009057">
    <property type="entry name" value="Homeodomain-like_sf"/>
</dbReference>
<evidence type="ECO:0000256" key="3">
    <source>
        <dbReference type="ARBA" id="ARBA00023163"/>
    </source>
</evidence>
<dbReference type="Proteomes" id="UP000595663">
    <property type="component" value="Chromosome"/>
</dbReference>
<evidence type="ECO:0000256" key="4">
    <source>
        <dbReference type="PROSITE-ProRule" id="PRU00335"/>
    </source>
</evidence>
<dbReference type="SUPFAM" id="SSF46689">
    <property type="entry name" value="Homeodomain-like"/>
    <property type="match status" value="1"/>
</dbReference>
<dbReference type="PROSITE" id="PS50977">
    <property type="entry name" value="HTH_TETR_2"/>
    <property type="match status" value="1"/>
</dbReference>
<keyword evidence="1" id="KW-0805">Transcription regulation</keyword>
<dbReference type="PRINTS" id="PR00455">
    <property type="entry name" value="HTHTETR"/>
</dbReference>
<dbReference type="Pfam" id="PF00440">
    <property type="entry name" value="TetR_N"/>
    <property type="match status" value="1"/>
</dbReference>
<proteinExistence type="predicted"/>
<evidence type="ECO:0000256" key="2">
    <source>
        <dbReference type="ARBA" id="ARBA00023125"/>
    </source>
</evidence>
<name>A0A7R6PLU6_9GAMM</name>
<evidence type="ECO:0000313" key="6">
    <source>
        <dbReference type="EMBL" id="BBB25828.1"/>
    </source>
</evidence>
<dbReference type="GO" id="GO:0003700">
    <property type="term" value="F:DNA-binding transcription factor activity"/>
    <property type="evidence" value="ECO:0007669"/>
    <property type="project" value="TreeGrafter"/>
</dbReference>
<feature type="DNA-binding region" description="H-T-H motif" evidence="4">
    <location>
        <begin position="35"/>
        <end position="54"/>
    </location>
</feature>
<dbReference type="RefSeq" id="WP_019621426.1">
    <property type="nucleotide sequence ID" value="NZ_AP014545.1"/>
</dbReference>
<dbReference type="KEGG" id="ajp:AMJAP_1233"/>
<feature type="domain" description="HTH tetR-type" evidence="5">
    <location>
        <begin position="12"/>
        <end position="72"/>
    </location>
</feature>
<dbReference type="GO" id="GO:0000976">
    <property type="term" value="F:transcription cis-regulatory region binding"/>
    <property type="evidence" value="ECO:0007669"/>
    <property type="project" value="TreeGrafter"/>
</dbReference>
<dbReference type="InterPro" id="IPR050109">
    <property type="entry name" value="HTH-type_TetR-like_transc_reg"/>
</dbReference>
<accession>A0A7R6PLU6</accession>
<organism evidence="6 7">
    <name type="scientific">Amphritea japonica ATCC BAA-1530</name>
    <dbReference type="NCBI Taxonomy" id="1278309"/>
    <lineage>
        <taxon>Bacteria</taxon>
        <taxon>Pseudomonadati</taxon>
        <taxon>Pseudomonadota</taxon>
        <taxon>Gammaproteobacteria</taxon>
        <taxon>Oceanospirillales</taxon>
        <taxon>Oceanospirillaceae</taxon>
        <taxon>Amphritea</taxon>
    </lineage>
</organism>
<keyword evidence="7" id="KW-1185">Reference proteome</keyword>
<sequence length="250" mass="27967">MSPRQIDQSTLVERENVLLDAAMLLIKQQGVEGLTMDKLVKQVSFSKGTIYNHFTCKEDLMLGLCNRGMGLLGALFTRAGKFEGTTRERIIAIHFAYLLYSRLYPMMFMLVISAKSPGVTEKASTRNREMHLQLEASLTTGIINIICQALTEGECNNPNNLAPEQIAFANWSSAFGTIALLSKDFEQCGIRAQMQSEQALLANVNLMLDGLQWQPLFSEFDYTQTLERLRCEVFAPEIALLAAQEQALQC</sequence>
<gene>
    <name evidence="6" type="ORF">AMJAP_1233</name>
</gene>
<dbReference type="InterPro" id="IPR001647">
    <property type="entry name" value="HTH_TetR"/>
</dbReference>
<evidence type="ECO:0000259" key="5">
    <source>
        <dbReference type="PROSITE" id="PS50977"/>
    </source>
</evidence>
<dbReference type="AlphaFoldDB" id="A0A7R6PLU6"/>
<keyword evidence="3" id="KW-0804">Transcription</keyword>
<dbReference type="OrthoDB" id="63332at2"/>
<protein>
    <submittedName>
        <fullName evidence="6">TetR family transcriptional regulator</fullName>
    </submittedName>
</protein>
<reference evidence="6 7" key="1">
    <citation type="journal article" date="2008" name="Int. J. Syst. Evol. Microbiol.">
        <title>Amphritea japonica sp. nov. and Amphritea balenae sp. nov., isolated from the sediment adjacent to sperm whale carcasses off Kagoshima, Japan.</title>
        <authorList>
            <person name="Miyazaki M."/>
            <person name="Nogi Y."/>
            <person name="Fujiwara Y."/>
            <person name="Kawato M."/>
            <person name="Nagahama T."/>
            <person name="Kubokawa K."/>
            <person name="Horikoshi K."/>
        </authorList>
    </citation>
    <scope>NUCLEOTIDE SEQUENCE [LARGE SCALE GENOMIC DNA]</scope>
    <source>
        <strain evidence="6 7">ATCC BAA-1530</strain>
    </source>
</reference>